<dbReference type="InterPro" id="IPR031101">
    <property type="entry name" value="Ctr9"/>
</dbReference>
<dbReference type="AlphaFoldDB" id="A0AAW0GM33"/>
<dbReference type="PANTHER" id="PTHR14027:SF2">
    <property type="entry name" value="RNA POLYMERASE-ASSOCIATED PROTEIN CTR9 HOMOLOG"/>
    <property type="match status" value="1"/>
</dbReference>
<gene>
    <name evidence="3" type="ORF">QCA50_003818</name>
</gene>
<evidence type="ECO:0000256" key="1">
    <source>
        <dbReference type="ARBA" id="ARBA00022737"/>
    </source>
</evidence>
<organism evidence="3 4">
    <name type="scientific">Cerrena zonata</name>
    <dbReference type="NCBI Taxonomy" id="2478898"/>
    <lineage>
        <taxon>Eukaryota</taxon>
        <taxon>Fungi</taxon>
        <taxon>Dikarya</taxon>
        <taxon>Basidiomycota</taxon>
        <taxon>Agaricomycotina</taxon>
        <taxon>Agaricomycetes</taxon>
        <taxon>Polyporales</taxon>
        <taxon>Cerrenaceae</taxon>
        <taxon>Cerrena</taxon>
    </lineage>
</organism>
<evidence type="ECO:0000256" key="2">
    <source>
        <dbReference type="ARBA" id="ARBA00022803"/>
    </source>
</evidence>
<evidence type="ECO:0000313" key="3">
    <source>
        <dbReference type="EMBL" id="KAK7692194.1"/>
    </source>
</evidence>
<dbReference type="Proteomes" id="UP001385951">
    <property type="component" value="Unassembled WGS sequence"/>
</dbReference>
<protein>
    <recommendedName>
        <fullName evidence="5">Tetratricopeptide repeat protein</fullName>
    </recommendedName>
</protein>
<evidence type="ECO:0008006" key="5">
    <source>
        <dbReference type="Google" id="ProtNLM"/>
    </source>
</evidence>
<keyword evidence="2" id="KW-0802">TPR repeat</keyword>
<dbReference type="GO" id="GO:0006355">
    <property type="term" value="P:regulation of DNA-templated transcription"/>
    <property type="evidence" value="ECO:0007669"/>
    <property type="project" value="InterPro"/>
</dbReference>
<dbReference type="GO" id="GO:0006368">
    <property type="term" value="P:transcription elongation by RNA polymerase II"/>
    <property type="evidence" value="ECO:0007669"/>
    <property type="project" value="TreeGrafter"/>
</dbReference>
<accession>A0AAW0GM33</accession>
<comment type="caution">
    <text evidence="3">The sequence shown here is derived from an EMBL/GenBank/DDBJ whole genome shotgun (WGS) entry which is preliminary data.</text>
</comment>
<dbReference type="GO" id="GO:0016593">
    <property type="term" value="C:Cdc73/Paf1 complex"/>
    <property type="evidence" value="ECO:0007669"/>
    <property type="project" value="TreeGrafter"/>
</dbReference>
<name>A0AAW0GM33_9APHY</name>
<keyword evidence="1" id="KW-0677">Repeat</keyword>
<dbReference type="EMBL" id="JASBNA010000004">
    <property type="protein sequence ID" value="KAK7692194.1"/>
    <property type="molecule type" value="Genomic_DNA"/>
</dbReference>
<reference evidence="3 4" key="1">
    <citation type="submission" date="2022-09" db="EMBL/GenBank/DDBJ databases">
        <authorList>
            <person name="Palmer J.M."/>
        </authorList>
    </citation>
    <scope>NUCLEOTIDE SEQUENCE [LARGE SCALE GENOMIC DNA]</scope>
    <source>
        <strain evidence="3 4">DSM 7382</strain>
    </source>
</reference>
<sequence>MTRSPSPSAGRTLDIELSGQEIISVELDHLDPDASDLIDVLRDAQSPPWIWTKLAAEYWRQNHLEAAEKLAQSCIETLEGSSHEHNLSPIYSLLANMQITRAQKAPKVILQDARLDDQRAERTRKEYYQDAAQYINKGGSPQGGGRSAALSFLSRAVLQLGNQAMDDALRTFRRCPFRKTNQSSRATWKGADIVYAEALHTVLEALPTSSRIEARL</sequence>
<proteinExistence type="predicted"/>
<dbReference type="GO" id="GO:0000993">
    <property type="term" value="F:RNA polymerase II complex binding"/>
    <property type="evidence" value="ECO:0007669"/>
    <property type="project" value="TreeGrafter"/>
</dbReference>
<keyword evidence="4" id="KW-1185">Reference proteome</keyword>
<dbReference type="PANTHER" id="PTHR14027">
    <property type="entry name" value="RNA POLYMERASE-ASSOCIATED PROTEIN CTR9"/>
    <property type="match status" value="1"/>
</dbReference>
<evidence type="ECO:0000313" key="4">
    <source>
        <dbReference type="Proteomes" id="UP001385951"/>
    </source>
</evidence>